<evidence type="ECO:0000313" key="8">
    <source>
        <dbReference type="Proteomes" id="UP000742786"/>
    </source>
</evidence>
<keyword evidence="4 6" id="KW-0472">Membrane</keyword>
<feature type="compositionally biased region" description="Pro residues" evidence="5">
    <location>
        <begin position="72"/>
        <end position="83"/>
    </location>
</feature>
<dbReference type="Pfam" id="PF13103">
    <property type="entry name" value="TonB_2"/>
    <property type="match status" value="1"/>
</dbReference>
<dbReference type="Gene3D" id="3.30.1150.10">
    <property type="match status" value="1"/>
</dbReference>
<comment type="caution">
    <text evidence="7">The sequence shown here is derived from an EMBL/GenBank/DDBJ whole genome shotgun (WGS) entry which is preliminary data.</text>
</comment>
<dbReference type="InterPro" id="IPR006260">
    <property type="entry name" value="TonB/TolA_C"/>
</dbReference>
<evidence type="ECO:0000256" key="3">
    <source>
        <dbReference type="ARBA" id="ARBA00022989"/>
    </source>
</evidence>
<dbReference type="NCBIfam" id="TIGR01352">
    <property type="entry name" value="tonB_Cterm"/>
    <property type="match status" value="1"/>
</dbReference>
<keyword evidence="2 6" id="KW-0812">Transmembrane</keyword>
<organism evidence="7 8">
    <name type="scientific">Georgfuchsia toluolica</name>
    <dbReference type="NCBI Taxonomy" id="424218"/>
    <lineage>
        <taxon>Bacteria</taxon>
        <taxon>Pseudomonadati</taxon>
        <taxon>Pseudomonadota</taxon>
        <taxon>Betaproteobacteria</taxon>
        <taxon>Nitrosomonadales</taxon>
        <taxon>Sterolibacteriaceae</taxon>
        <taxon>Georgfuchsia</taxon>
    </lineage>
</organism>
<dbReference type="Proteomes" id="UP000742786">
    <property type="component" value="Unassembled WGS sequence"/>
</dbReference>
<evidence type="ECO:0000256" key="6">
    <source>
        <dbReference type="SAM" id="Phobius"/>
    </source>
</evidence>
<evidence type="ECO:0000256" key="1">
    <source>
        <dbReference type="ARBA" id="ARBA00004167"/>
    </source>
</evidence>
<evidence type="ECO:0000256" key="2">
    <source>
        <dbReference type="ARBA" id="ARBA00022692"/>
    </source>
</evidence>
<feature type="transmembrane region" description="Helical" evidence="6">
    <location>
        <begin position="12"/>
        <end position="33"/>
    </location>
</feature>
<dbReference type="SUPFAM" id="SSF74653">
    <property type="entry name" value="TolA/TonB C-terminal domain"/>
    <property type="match status" value="1"/>
</dbReference>
<evidence type="ECO:0000256" key="5">
    <source>
        <dbReference type="SAM" id="MobiDB-lite"/>
    </source>
</evidence>
<dbReference type="AlphaFoldDB" id="A0A916N1C4"/>
<reference evidence="7" key="1">
    <citation type="submission" date="2021-04" db="EMBL/GenBank/DDBJ databases">
        <authorList>
            <person name="Hornung B."/>
        </authorList>
    </citation>
    <scope>NUCLEOTIDE SEQUENCE</scope>
    <source>
        <strain evidence="7">G5G6</strain>
    </source>
</reference>
<dbReference type="GO" id="GO:0016020">
    <property type="term" value="C:membrane"/>
    <property type="evidence" value="ECO:0007669"/>
    <property type="project" value="UniProtKB-SubCell"/>
</dbReference>
<proteinExistence type="predicted"/>
<evidence type="ECO:0000313" key="7">
    <source>
        <dbReference type="EMBL" id="CAG4884768.1"/>
    </source>
</evidence>
<accession>A0A916N1C4</accession>
<dbReference type="EMBL" id="CAJQUM010000001">
    <property type="protein sequence ID" value="CAG4884768.1"/>
    <property type="molecule type" value="Genomic_DNA"/>
</dbReference>
<comment type="subcellular location">
    <subcellularLocation>
        <location evidence="1">Membrane</location>
        <topology evidence="1">Single-pass membrane protein</topology>
    </subcellularLocation>
</comment>
<keyword evidence="3 6" id="KW-1133">Transmembrane helix</keyword>
<gene>
    <name evidence="7" type="ORF">GTOL_12651</name>
</gene>
<sequence>MNSAVASSPDWFSRGGAFVFSLMVHAALLVWLLTTTLGGGPTALPPHVIALELVRPPPPPTAPPALKDIKPQPLPHAPAPVKPQPKKPVELPAPAGAPVHEFAKNDDDWVAVAPGAGTGRGAGGARRVPPDYADKVKTRVVAKLDYPPDAVYEPPPGYKGDPKQLKRQCTVPYEIVVDRNGKMISHHIEPCGDGMLDAAAEAALLKAGPFPPPPDLGAEQYVIYGSANFRTR</sequence>
<name>A0A916N1C4_9PROT</name>
<dbReference type="RefSeq" id="WP_220636583.1">
    <property type="nucleotide sequence ID" value="NZ_CAJQUM010000001.1"/>
</dbReference>
<feature type="region of interest" description="Disordered" evidence="5">
    <location>
        <begin position="59"/>
        <end position="92"/>
    </location>
</feature>
<keyword evidence="8" id="KW-1185">Reference proteome</keyword>
<evidence type="ECO:0000256" key="4">
    <source>
        <dbReference type="ARBA" id="ARBA00023136"/>
    </source>
</evidence>
<protein>
    <submittedName>
        <fullName evidence="7">Protein TonB</fullName>
    </submittedName>
</protein>